<evidence type="ECO:0000313" key="2">
    <source>
        <dbReference type="Proteomes" id="UP000310200"/>
    </source>
</evidence>
<gene>
    <name evidence="1" type="ORF">DBV15_10052</name>
</gene>
<name>A0A4S2KX67_9HYME</name>
<comment type="caution">
    <text evidence="1">The sequence shown here is derived from an EMBL/GenBank/DDBJ whole genome shotgun (WGS) entry which is preliminary data.</text>
</comment>
<dbReference type="Proteomes" id="UP000310200">
    <property type="component" value="Unassembled WGS sequence"/>
</dbReference>
<dbReference type="EMBL" id="QBLH01000576">
    <property type="protein sequence ID" value="TGZ54705.1"/>
    <property type="molecule type" value="Genomic_DNA"/>
</dbReference>
<dbReference type="SUPFAM" id="SSF57501">
    <property type="entry name" value="Cystine-knot cytokines"/>
    <property type="match status" value="1"/>
</dbReference>
<dbReference type="InterPro" id="IPR029034">
    <property type="entry name" value="Cystine-knot_cytokine"/>
</dbReference>
<dbReference type="GO" id="GO:0018445">
    <property type="term" value="F:prothoracicotrophic hormone activity"/>
    <property type="evidence" value="ECO:0007669"/>
    <property type="project" value="TreeGrafter"/>
</dbReference>
<dbReference type="AlphaFoldDB" id="A0A4S2KX67"/>
<sequence>MNSVNFGRFYFTEKNFDGSHYVLQVMVHGLSAEGTGEVLSIGRWKEQIIAPEFLLEDREDVSEGNRNAFLYEDKRNFRPEGLGEVKRVTGAEDVGLQPRLVTRCLTRRHVCSQSLPCTCETQYEIRDLDEGHYPRYLTASSCKPKACLSGKFNSCRLLYYTVHVLSQRDLDELSNDRYSDDSGLPETPLPEALRHKWQLKRLKIPVACVPETR</sequence>
<dbReference type="InterPro" id="IPR052876">
    <property type="entry name" value="Insect_Hormone_Regulators"/>
</dbReference>
<reference evidence="1 2" key="1">
    <citation type="journal article" date="2019" name="Philos. Trans. R. Soc. Lond., B, Biol. Sci.">
        <title>Ant behaviour and brain gene expression of defending hosts depend on the ecological success of the intruding social parasite.</title>
        <authorList>
            <person name="Kaur R."/>
            <person name="Stoldt M."/>
            <person name="Jongepier E."/>
            <person name="Feldmeyer B."/>
            <person name="Menzel F."/>
            <person name="Bornberg-Bauer E."/>
            <person name="Foitzik S."/>
        </authorList>
    </citation>
    <scope>NUCLEOTIDE SEQUENCE [LARGE SCALE GENOMIC DNA]</scope>
    <source>
        <tissue evidence="1">Whole body</tissue>
    </source>
</reference>
<organism evidence="1 2">
    <name type="scientific">Temnothorax longispinosus</name>
    <dbReference type="NCBI Taxonomy" id="300112"/>
    <lineage>
        <taxon>Eukaryota</taxon>
        <taxon>Metazoa</taxon>
        <taxon>Ecdysozoa</taxon>
        <taxon>Arthropoda</taxon>
        <taxon>Hexapoda</taxon>
        <taxon>Insecta</taxon>
        <taxon>Pterygota</taxon>
        <taxon>Neoptera</taxon>
        <taxon>Endopterygota</taxon>
        <taxon>Hymenoptera</taxon>
        <taxon>Apocrita</taxon>
        <taxon>Aculeata</taxon>
        <taxon>Formicoidea</taxon>
        <taxon>Formicidae</taxon>
        <taxon>Myrmicinae</taxon>
        <taxon>Temnothorax</taxon>
    </lineage>
</organism>
<protein>
    <submittedName>
        <fullName evidence="1">Uncharacterized protein</fullName>
    </submittedName>
</protein>
<proteinExistence type="predicted"/>
<dbReference type="PANTHER" id="PTHR39940">
    <property type="entry name" value="PROTHORACICOTROPIC HORMONE, ISOFORM F"/>
    <property type="match status" value="1"/>
</dbReference>
<keyword evidence="2" id="KW-1185">Reference proteome</keyword>
<evidence type="ECO:0000313" key="1">
    <source>
        <dbReference type="EMBL" id="TGZ54705.1"/>
    </source>
</evidence>
<accession>A0A4S2KX67</accession>
<dbReference type="PANTHER" id="PTHR39940:SF1">
    <property type="entry name" value="PROTHORACICOTROPIC HORMONE, ISOFORM F"/>
    <property type="match status" value="1"/>
</dbReference>
<dbReference type="STRING" id="300112.A0A4S2KX67"/>